<dbReference type="PANTHER" id="PTHR13767">
    <property type="entry name" value="TRNA-PSEUDOURIDINE SYNTHASE"/>
    <property type="match status" value="1"/>
</dbReference>
<comment type="caution">
    <text evidence="8">The sequence shown here is derived from an EMBL/GenBank/DDBJ whole genome shotgun (WGS) entry which is preliminary data.</text>
</comment>
<evidence type="ECO:0000259" key="6">
    <source>
        <dbReference type="Pfam" id="PF01509"/>
    </source>
</evidence>
<evidence type="ECO:0000259" key="7">
    <source>
        <dbReference type="Pfam" id="PF16198"/>
    </source>
</evidence>
<dbReference type="Pfam" id="PF01509">
    <property type="entry name" value="TruB_N"/>
    <property type="match status" value="1"/>
</dbReference>
<dbReference type="AlphaFoldDB" id="A0A7X0HBL7"/>
<evidence type="ECO:0000256" key="2">
    <source>
        <dbReference type="ARBA" id="ARBA00005642"/>
    </source>
</evidence>
<evidence type="ECO:0000256" key="1">
    <source>
        <dbReference type="ARBA" id="ARBA00000385"/>
    </source>
</evidence>
<feature type="domain" description="tRNA pseudouridylate synthase B C-terminal" evidence="7">
    <location>
        <begin position="187"/>
        <end position="227"/>
    </location>
</feature>
<comment type="function">
    <text evidence="5">Responsible for synthesis of pseudouridine from uracil-55 in the psi GC loop of transfer RNAs.</text>
</comment>
<dbReference type="HAMAP" id="MF_01080">
    <property type="entry name" value="TruB_bact"/>
    <property type="match status" value="1"/>
</dbReference>
<dbReference type="GO" id="GO:0160148">
    <property type="term" value="F:tRNA pseudouridine(55) synthase activity"/>
    <property type="evidence" value="ECO:0007669"/>
    <property type="project" value="UniProtKB-EC"/>
</dbReference>
<evidence type="ECO:0000256" key="4">
    <source>
        <dbReference type="ARBA" id="ARBA00023235"/>
    </source>
</evidence>
<dbReference type="GO" id="GO:0003723">
    <property type="term" value="F:RNA binding"/>
    <property type="evidence" value="ECO:0007669"/>
    <property type="project" value="InterPro"/>
</dbReference>
<accession>A0A7X0HBL7</accession>
<dbReference type="CDD" id="cd02573">
    <property type="entry name" value="PseudoU_synth_EcTruB"/>
    <property type="match status" value="1"/>
</dbReference>
<evidence type="ECO:0000256" key="3">
    <source>
        <dbReference type="ARBA" id="ARBA00022694"/>
    </source>
</evidence>
<dbReference type="SUPFAM" id="SSF55120">
    <property type="entry name" value="Pseudouridine synthase"/>
    <property type="match status" value="1"/>
</dbReference>
<dbReference type="Pfam" id="PF16198">
    <property type="entry name" value="TruB_C_2"/>
    <property type="match status" value="1"/>
</dbReference>
<dbReference type="EC" id="5.4.99.25" evidence="5"/>
<name>A0A7X0HBL7_9BACT</name>
<keyword evidence="4 5" id="KW-0413">Isomerase</keyword>
<dbReference type="RefSeq" id="WP_221435641.1">
    <property type="nucleotide sequence ID" value="NZ_JACHGY010000002.1"/>
</dbReference>
<dbReference type="EMBL" id="JACHGY010000002">
    <property type="protein sequence ID" value="MBB6431721.1"/>
    <property type="molecule type" value="Genomic_DNA"/>
</dbReference>
<gene>
    <name evidence="5" type="primary">truB</name>
    <name evidence="8" type="ORF">HNQ40_003604</name>
</gene>
<dbReference type="NCBIfam" id="TIGR00431">
    <property type="entry name" value="TruB"/>
    <property type="match status" value="1"/>
</dbReference>
<dbReference type="GO" id="GO:0031119">
    <property type="term" value="P:tRNA pseudouridine synthesis"/>
    <property type="evidence" value="ECO:0007669"/>
    <property type="project" value="UniProtKB-UniRule"/>
</dbReference>
<keyword evidence="9" id="KW-1185">Reference proteome</keyword>
<dbReference type="InterPro" id="IPR014780">
    <property type="entry name" value="tRNA_psdUridine_synth_TruB"/>
</dbReference>
<protein>
    <recommendedName>
        <fullName evidence="5">tRNA pseudouridine synthase B</fullName>
        <ecNumber evidence="5">5.4.99.25</ecNumber>
    </recommendedName>
    <alternativeName>
        <fullName evidence="5">tRNA pseudouridine(55) synthase</fullName>
        <shortName evidence="5">Psi55 synthase</shortName>
    </alternativeName>
    <alternativeName>
        <fullName evidence="5">tRNA pseudouridylate synthase</fullName>
    </alternativeName>
    <alternativeName>
        <fullName evidence="5">tRNA-uridine isomerase</fullName>
    </alternativeName>
</protein>
<dbReference type="InterPro" id="IPR020103">
    <property type="entry name" value="PsdUridine_synth_cat_dom_sf"/>
</dbReference>
<comment type="similarity">
    <text evidence="2 5">Belongs to the pseudouridine synthase TruB family. Type 1 subfamily.</text>
</comment>
<evidence type="ECO:0000313" key="8">
    <source>
        <dbReference type="EMBL" id="MBB6431721.1"/>
    </source>
</evidence>
<feature type="domain" description="Pseudouridine synthase II N-terminal" evidence="6">
    <location>
        <begin position="41"/>
        <end position="186"/>
    </location>
</feature>
<dbReference type="GO" id="GO:1990481">
    <property type="term" value="P:mRNA pseudouridine synthesis"/>
    <property type="evidence" value="ECO:0007669"/>
    <property type="project" value="TreeGrafter"/>
</dbReference>
<organism evidence="8 9">
    <name type="scientific">Algisphaera agarilytica</name>
    <dbReference type="NCBI Taxonomy" id="1385975"/>
    <lineage>
        <taxon>Bacteria</taxon>
        <taxon>Pseudomonadati</taxon>
        <taxon>Planctomycetota</taxon>
        <taxon>Phycisphaerae</taxon>
        <taxon>Phycisphaerales</taxon>
        <taxon>Phycisphaeraceae</taxon>
        <taxon>Algisphaera</taxon>
    </lineage>
</organism>
<proteinExistence type="inferred from homology"/>
<evidence type="ECO:0000256" key="5">
    <source>
        <dbReference type="HAMAP-Rule" id="MF_01080"/>
    </source>
</evidence>
<evidence type="ECO:0000313" key="9">
    <source>
        <dbReference type="Proteomes" id="UP000541810"/>
    </source>
</evidence>
<keyword evidence="3 5" id="KW-0819">tRNA processing</keyword>
<sequence length="240" mass="26093">MTTPPTEPWTGMIVVDKPLGLSSMDVIYRVRRAASRGAGVKKTKCGHAGTLDPLATGVILCCVGKATKSVDRLMGMTKEYEAEVDLSAFTTTDDREGPRTEVDVETPPTRDAVVAACQAMVGESVEQIPPAYSAIHIEGRRAYEMARNGEDVKMRPRWVRIDAIDLLAYDWPTATIRVTCGKGTYIRSIGRDLGVALGTGGHLAALRRTAVGPYRVEDAFAIEHFEKPLDRHDLAEVPPA</sequence>
<reference evidence="8 9" key="1">
    <citation type="submission" date="2020-08" db="EMBL/GenBank/DDBJ databases">
        <title>Genomic Encyclopedia of Type Strains, Phase IV (KMG-IV): sequencing the most valuable type-strain genomes for metagenomic binning, comparative biology and taxonomic classification.</title>
        <authorList>
            <person name="Goeker M."/>
        </authorList>
    </citation>
    <scope>NUCLEOTIDE SEQUENCE [LARGE SCALE GENOMIC DNA]</scope>
    <source>
        <strain evidence="8 9">DSM 103725</strain>
    </source>
</reference>
<dbReference type="InterPro" id="IPR032819">
    <property type="entry name" value="TruB_C"/>
</dbReference>
<dbReference type="Gene3D" id="3.30.2350.10">
    <property type="entry name" value="Pseudouridine synthase"/>
    <property type="match status" value="1"/>
</dbReference>
<dbReference type="Proteomes" id="UP000541810">
    <property type="component" value="Unassembled WGS sequence"/>
</dbReference>
<dbReference type="InterPro" id="IPR002501">
    <property type="entry name" value="PsdUridine_synth_N"/>
</dbReference>
<comment type="catalytic activity">
    <reaction evidence="1 5">
        <text>uridine(55) in tRNA = pseudouridine(55) in tRNA</text>
        <dbReference type="Rhea" id="RHEA:42532"/>
        <dbReference type="Rhea" id="RHEA-COMP:10101"/>
        <dbReference type="Rhea" id="RHEA-COMP:10102"/>
        <dbReference type="ChEBI" id="CHEBI:65314"/>
        <dbReference type="ChEBI" id="CHEBI:65315"/>
        <dbReference type="EC" id="5.4.99.25"/>
    </reaction>
</comment>
<feature type="active site" description="Nucleophile" evidence="5">
    <location>
        <position position="52"/>
    </location>
</feature>
<dbReference type="PANTHER" id="PTHR13767:SF2">
    <property type="entry name" value="PSEUDOURIDYLATE SYNTHASE TRUB1"/>
    <property type="match status" value="1"/>
</dbReference>